<organism evidence="1 2">
    <name type="scientific">Elysia crispata</name>
    <name type="common">lettuce slug</name>
    <dbReference type="NCBI Taxonomy" id="231223"/>
    <lineage>
        <taxon>Eukaryota</taxon>
        <taxon>Metazoa</taxon>
        <taxon>Spiralia</taxon>
        <taxon>Lophotrochozoa</taxon>
        <taxon>Mollusca</taxon>
        <taxon>Gastropoda</taxon>
        <taxon>Heterobranchia</taxon>
        <taxon>Euthyneura</taxon>
        <taxon>Panpulmonata</taxon>
        <taxon>Sacoglossa</taxon>
        <taxon>Placobranchoidea</taxon>
        <taxon>Plakobranchidae</taxon>
        <taxon>Elysia</taxon>
    </lineage>
</organism>
<comment type="caution">
    <text evidence="1">The sequence shown here is derived from an EMBL/GenBank/DDBJ whole genome shotgun (WGS) entry which is preliminary data.</text>
</comment>
<proteinExistence type="predicted"/>
<evidence type="ECO:0000313" key="1">
    <source>
        <dbReference type="EMBL" id="KAK3745326.1"/>
    </source>
</evidence>
<keyword evidence="2" id="KW-1185">Reference proteome</keyword>
<name>A0AAE0YHF0_9GAST</name>
<evidence type="ECO:0000313" key="2">
    <source>
        <dbReference type="Proteomes" id="UP001283361"/>
    </source>
</evidence>
<accession>A0AAE0YHF0</accession>
<gene>
    <name evidence="1" type="ORF">RRG08_012906</name>
</gene>
<protein>
    <submittedName>
        <fullName evidence="1">Uncharacterized protein</fullName>
    </submittedName>
</protein>
<sequence length="142" mass="15720">MRTSVVLAVVVAIVMIELVTIAASRRMWENLTSTRAGATGDAGRARNATKSFISGVKKRIEGYVKLISSYRLSRIGDVVRRKEGRAAQALGVDELITYVRNRLGRGVEDLTDTDLEYIVQAADDTFREDIDEGDLDLLDDDK</sequence>
<dbReference type="AlphaFoldDB" id="A0AAE0YHF0"/>
<dbReference type="EMBL" id="JAWDGP010006228">
    <property type="protein sequence ID" value="KAK3745326.1"/>
    <property type="molecule type" value="Genomic_DNA"/>
</dbReference>
<dbReference type="Proteomes" id="UP001283361">
    <property type="component" value="Unassembled WGS sequence"/>
</dbReference>
<reference evidence="1" key="1">
    <citation type="journal article" date="2023" name="G3 (Bethesda)">
        <title>A reference genome for the long-term kleptoplast-retaining sea slug Elysia crispata morphotype clarki.</title>
        <authorList>
            <person name="Eastman K.E."/>
            <person name="Pendleton A.L."/>
            <person name="Shaikh M.A."/>
            <person name="Suttiyut T."/>
            <person name="Ogas R."/>
            <person name="Tomko P."/>
            <person name="Gavelis G."/>
            <person name="Widhalm J.R."/>
            <person name="Wisecaver J.H."/>
        </authorList>
    </citation>
    <scope>NUCLEOTIDE SEQUENCE</scope>
    <source>
        <strain evidence="1">ECLA1</strain>
    </source>
</reference>